<dbReference type="InterPro" id="IPR036770">
    <property type="entry name" value="Ankyrin_rpt-contain_sf"/>
</dbReference>
<sequence length="618" mass="66826">MKKAIFSLLWLLLIQTIATTMALETDIHAAIQAGDLTAVKKIVEKDKTAIKVPNARGRLPLHTACFEGKLDIVKYLMKKGASVTERDTSYQLTPLHFAAGNGHLEVAKFLLSQKADLNARESDNETPLYYAAALGRLPMVEFLVSQGADVNDSLSRVGNTVVSLAMERRQPEAVKLLIRLGATTKMNPRNQFPASWTLMHTAAWEAGKDLIDFLADHGVPVDQKTDGDRTPLHNACLQGNTAGARALIARGADVNAVTAAGQTPLFMAVNCGNLALAAELIGSGARVDGQYGNERRNLLHYAVIKGYGDVAGLLMEKGVAVNAKDKDGKTALDYAIQYGQTACATLLKTKGAKGSKQAVKEGLIAPMSKPLKNGQAAVWYLGHSGWAVRTSGHLLVFDYFKNGRLPDSPGLANGSILPEELKGVKVIVFASHVHGDHYMPAIFDWRKDLSDITYVMGFAPRDKEGFTQLASRESRSIGGAEITTIESNDSGQGFLVTVDGVTICHPGDHANRKRDFSGPYKEEIDFMAGLGRPIDIMFMPVTGCNFGDVVAVRMGAFYAMEKLRPRAVFPMHAGDGGQAYREFAEEARKEGIKVPVNCQDFSGDHFEITPLAAAQPAR</sequence>
<feature type="repeat" description="ANK" evidence="3">
    <location>
        <begin position="260"/>
        <end position="292"/>
    </location>
</feature>
<reference evidence="5 6" key="1">
    <citation type="journal article" date="2016" name="Nat. Commun.">
        <title>Thousands of microbial genomes shed light on interconnected biogeochemical processes in an aquifer system.</title>
        <authorList>
            <person name="Anantharaman K."/>
            <person name="Brown C.T."/>
            <person name="Hug L.A."/>
            <person name="Sharon I."/>
            <person name="Castelle C.J."/>
            <person name="Probst A.J."/>
            <person name="Thomas B.C."/>
            <person name="Singh A."/>
            <person name="Wilkins M.J."/>
            <person name="Karaoz U."/>
            <person name="Brodie E.L."/>
            <person name="Williams K.H."/>
            <person name="Hubbard S.S."/>
            <person name="Banfield J.F."/>
        </authorList>
    </citation>
    <scope>NUCLEOTIDE SEQUENCE [LARGE SCALE GENOMIC DNA]</scope>
</reference>
<accession>A0A1F5RDE5</accession>
<dbReference type="Proteomes" id="UP000177230">
    <property type="component" value="Unassembled WGS sequence"/>
</dbReference>
<feature type="repeat" description="ANK" evidence="3">
    <location>
        <begin position="56"/>
        <end position="88"/>
    </location>
</feature>
<dbReference type="PROSITE" id="PS50088">
    <property type="entry name" value="ANK_REPEAT"/>
    <property type="match status" value="6"/>
</dbReference>
<dbReference type="EMBL" id="MFFM01000034">
    <property type="protein sequence ID" value="OGF12071.1"/>
    <property type="molecule type" value="Genomic_DNA"/>
</dbReference>
<keyword evidence="4" id="KW-0732">Signal</keyword>
<feature type="chain" id="PRO_5009520754" evidence="4">
    <location>
        <begin position="23"/>
        <end position="618"/>
    </location>
</feature>
<keyword evidence="1" id="KW-0677">Repeat</keyword>
<evidence type="ECO:0000256" key="2">
    <source>
        <dbReference type="ARBA" id="ARBA00023043"/>
    </source>
</evidence>
<gene>
    <name evidence="5" type="ORF">A2024_03530</name>
</gene>
<dbReference type="SMART" id="SM00248">
    <property type="entry name" value="ANK"/>
    <property type="match status" value="10"/>
</dbReference>
<keyword evidence="2 3" id="KW-0040">ANK repeat</keyword>
<evidence type="ECO:0000313" key="5">
    <source>
        <dbReference type="EMBL" id="OGF12071.1"/>
    </source>
</evidence>
<feature type="repeat" description="ANK" evidence="3">
    <location>
        <begin position="294"/>
        <end position="326"/>
    </location>
</feature>
<dbReference type="Pfam" id="PF12796">
    <property type="entry name" value="Ank_2"/>
    <property type="match status" value="3"/>
</dbReference>
<dbReference type="GO" id="GO:0005737">
    <property type="term" value="C:cytoplasm"/>
    <property type="evidence" value="ECO:0007669"/>
    <property type="project" value="TreeGrafter"/>
</dbReference>
<dbReference type="InterPro" id="IPR002110">
    <property type="entry name" value="Ankyrin_rpt"/>
</dbReference>
<evidence type="ECO:0000313" key="6">
    <source>
        <dbReference type="Proteomes" id="UP000177230"/>
    </source>
</evidence>
<dbReference type="PRINTS" id="PR01415">
    <property type="entry name" value="ANKYRIN"/>
</dbReference>
<dbReference type="InterPro" id="IPR036866">
    <property type="entry name" value="RibonucZ/Hydroxyglut_hydro"/>
</dbReference>
<comment type="caution">
    <text evidence="5">The sequence shown here is derived from an EMBL/GenBank/DDBJ whole genome shotgun (WGS) entry which is preliminary data.</text>
</comment>
<dbReference type="Gene3D" id="3.60.15.10">
    <property type="entry name" value="Ribonuclease Z/Hydroxyacylglutathione hydrolase-like"/>
    <property type="match status" value="1"/>
</dbReference>
<feature type="signal peptide" evidence="4">
    <location>
        <begin position="1"/>
        <end position="22"/>
    </location>
</feature>
<evidence type="ECO:0000256" key="1">
    <source>
        <dbReference type="ARBA" id="ARBA00022737"/>
    </source>
</evidence>
<feature type="repeat" description="ANK" evidence="3">
    <location>
        <begin position="123"/>
        <end position="155"/>
    </location>
</feature>
<dbReference type="Pfam" id="PF13483">
    <property type="entry name" value="Lactamase_B_3"/>
    <property type="match status" value="1"/>
</dbReference>
<dbReference type="Gene3D" id="1.25.40.20">
    <property type="entry name" value="Ankyrin repeat-containing domain"/>
    <property type="match status" value="2"/>
</dbReference>
<feature type="repeat" description="ANK" evidence="3">
    <location>
        <begin position="90"/>
        <end position="122"/>
    </location>
</feature>
<dbReference type="PROSITE" id="PS50297">
    <property type="entry name" value="ANK_REP_REGION"/>
    <property type="match status" value="6"/>
</dbReference>
<dbReference type="PANTHER" id="PTHR23206">
    <property type="entry name" value="MASK PROTEIN"/>
    <property type="match status" value="1"/>
</dbReference>
<proteinExistence type="predicted"/>
<organism evidence="5 6">
    <name type="scientific">Candidatus Edwardsbacteria bacterium GWF2_54_11</name>
    <dbReference type="NCBI Taxonomy" id="1817851"/>
    <lineage>
        <taxon>Bacteria</taxon>
        <taxon>Candidatus Edwardsiibacteriota</taxon>
    </lineage>
</organism>
<dbReference type="AlphaFoldDB" id="A0A1F5RDE5"/>
<dbReference type="Pfam" id="PF00023">
    <property type="entry name" value="Ank"/>
    <property type="match status" value="1"/>
</dbReference>
<evidence type="ECO:0000256" key="4">
    <source>
        <dbReference type="SAM" id="SignalP"/>
    </source>
</evidence>
<dbReference type="PANTHER" id="PTHR23206:SF7">
    <property type="entry name" value="PROTEIN KINASE DOMAIN-CONTAINING PROTEIN"/>
    <property type="match status" value="1"/>
</dbReference>
<dbReference type="InterPro" id="IPR051631">
    <property type="entry name" value="Ankyrin-KH/SAM_domain"/>
</dbReference>
<feature type="repeat" description="ANK" evidence="3">
    <location>
        <begin position="227"/>
        <end position="259"/>
    </location>
</feature>
<evidence type="ECO:0000256" key="3">
    <source>
        <dbReference type="PROSITE-ProRule" id="PRU00023"/>
    </source>
</evidence>
<protein>
    <submittedName>
        <fullName evidence="5">Uncharacterized protein</fullName>
    </submittedName>
</protein>
<dbReference type="SUPFAM" id="SSF48403">
    <property type="entry name" value="Ankyrin repeat"/>
    <property type="match status" value="1"/>
</dbReference>
<dbReference type="SUPFAM" id="SSF56281">
    <property type="entry name" value="Metallo-hydrolase/oxidoreductase"/>
    <property type="match status" value="1"/>
</dbReference>
<name>A0A1F5RDE5_9BACT</name>